<organism evidence="2 3">
    <name type="scientific">Colletotrichum lupini</name>
    <dbReference type="NCBI Taxonomy" id="145971"/>
    <lineage>
        <taxon>Eukaryota</taxon>
        <taxon>Fungi</taxon>
        <taxon>Dikarya</taxon>
        <taxon>Ascomycota</taxon>
        <taxon>Pezizomycotina</taxon>
        <taxon>Sordariomycetes</taxon>
        <taxon>Hypocreomycetidae</taxon>
        <taxon>Glomerellales</taxon>
        <taxon>Glomerellaceae</taxon>
        <taxon>Colletotrichum</taxon>
        <taxon>Colletotrichum acutatum species complex</taxon>
    </lineage>
</organism>
<dbReference type="EMBL" id="CP019481">
    <property type="protein sequence ID" value="UQC91030.1"/>
    <property type="molecule type" value="Genomic_DNA"/>
</dbReference>
<dbReference type="Proteomes" id="UP000830671">
    <property type="component" value="Chromosome 9"/>
</dbReference>
<evidence type="ECO:0000256" key="1">
    <source>
        <dbReference type="SAM" id="MobiDB-lite"/>
    </source>
</evidence>
<dbReference type="RefSeq" id="XP_049152629.1">
    <property type="nucleotide sequence ID" value="XM_049295482.1"/>
</dbReference>
<keyword evidence="3" id="KW-1185">Reference proteome</keyword>
<dbReference type="AlphaFoldDB" id="A0A9Q8T905"/>
<proteinExistence type="predicted"/>
<sequence length="756" mass="82888">MVTGEGFPGSTEDRCRLPAYKPAYLGPCHLSAFSKVSLLIVDSGERNVGDLVDLDVHLMDARDMAINRNDDGAGMTRCRCQLSASTSMYLDPTPILRIAGSVGKPAVLRTSQQINKQTPLRPREAALKQGREEQGQARLVRLQSRPPPLTYPVISAPEPSGHAWGGVEAILRAFLHIGGGDPEDFQDSSVKDVRANPRGFDCLTSPYRGKCLYDYERKNLEEVEPRSLGWGWLTAVDRWSWSWSQRWSHVDLRMMVVTLTRKAIRATPQPLSFSSSFLLFCIFWVFFVDISRRGMSISSGGIPRDKSGRMGVFTPRPLSHNGKAGATMHLDERKVQVQPGSKSKAWYFDHVLPVVRTLENIRVLPLYYQHTHNFTTPTTLIISQYKTAIHTTTTPTDLVLRCYTTNNNTCSNFKPQLCSVPSHPIPSCSSQPNGTMHARVCLGPPPITDAAPSSPSMLPLLLAAPHAGADALPLQDPDQPPLSLSLSSDERSMSSAAQRPPFPSLFHHPLPPTTIPLSLPTSTYPIIYFFFTHHNLSPIITLLHFPSLSSSQHIPSDLSAVPVSSSSILLAHPADDTSADNLRLDHHRTATPHIAVHSSLNSSVLLGIRITTPAAHFGAARLRCCWRTCLGSRFPCLAKASPLSPQLLVSTFLLCTARNREPWSKAALSLSISPSPSPSFYGSAVIQPGSVTPLACLCDIASHHSPPVSTVLQQLLSLRPPYEFSSPDRPILPSLMDEQVRYHPNFDIANTLSPAA</sequence>
<accession>A0A9Q8T905</accession>
<evidence type="ECO:0000313" key="2">
    <source>
        <dbReference type="EMBL" id="UQC91030.1"/>
    </source>
</evidence>
<name>A0A9Q8T905_9PEZI</name>
<protein>
    <submittedName>
        <fullName evidence="2">Uncharacterized protein</fullName>
    </submittedName>
</protein>
<gene>
    <name evidence="2" type="ORF">CLUP02_16563</name>
</gene>
<evidence type="ECO:0000313" key="3">
    <source>
        <dbReference type="Proteomes" id="UP000830671"/>
    </source>
</evidence>
<dbReference type="KEGG" id="clup:CLUP02_16563"/>
<feature type="region of interest" description="Disordered" evidence="1">
    <location>
        <begin position="470"/>
        <end position="500"/>
    </location>
</feature>
<dbReference type="GeneID" id="73350492"/>
<reference evidence="2" key="1">
    <citation type="journal article" date="2021" name="Mol. Plant Microbe Interact.">
        <title>Complete Genome Sequence of the Plant-Pathogenic Fungus Colletotrichum lupini.</title>
        <authorList>
            <person name="Baroncelli R."/>
            <person name="Pensec F."/>
            <person name="Da Lio D."/>
            <person name="Boufleur T."/>
            <person name="Vicente I."/>
            <person name="Sarrocco S."/>
            <person name="Picot A."/>
            <person name="Baraldi E."/>
            <person name="Sukno S."/>
            <person name="Thon M."/>
            <person name="Le Floch G."/>
        </authorList>
    </citation>
    <scope>NUCLEOTIDE SEQUENCE</scope>
    <source>
        <strain evidence="2">IMI 504893</strain>
    </source>
</reference>